<dbReference type="STRING" id="1884381.SAMN05518846_104388"/>
<name>A0A1I3T195_9BACL</name>
<dbReference type="AlphaFoldDB" id="A0A1I3T195"/>
<keyword evidence="3" id="KW-1185">Reference proteome</keyword>
<proteinExistence type="predicted"/>
<feature type="transmembrane region" description="Helical" evidence="1">
    <location>
        <begin position="25"/>
        <end position="44"/>
    </location>
</feature>
<keyword evidence="1" id="KW-1133">Transmembrane helix</keyword>
<evidence type="ECO:0000313" key="3">
    <source>
        <dbReference type="Proteomes" id="UP000198915"/>
    </source>
</evidence>
<keyword evidence="1" id="KW-0812">Transmembrane</keyword>
<keyword evidence="1" id="KW-0472">Membrane</keyword>
<feature type="transmembrane region" description="Helical" evidence="1">
    <location>
        <begin position="123"/>
        <end position="146"/>
    </location>
</feature>
<reference evidence="3" key="1">
    <citation type="submission" date="2016-10" db="EMBL/GenBank/DDBJ databases">
        <authorList>
            <person name="Varghese N."/>
            <person name="Submissions S."/>
        </authorList>
    </citation>
    <scope>NUCLEOTIDE SEQUENCE [LARGE SCALE GENOMIC DNA]</scope>
    <source>
        <strain evidence="3">OK042</strain>
    </source>
</reference>
<accession>A0A1I3T195</accession>
<sequence length="151" mass="17027">MIEQWLYPSLRHGGVKETRSYRISSFLYVGFFGGLLPVLVLGTMNGHWLRVSKRTTLGMLLVGLILLASTFFYTWMTGSMLDALLFSRVTAAGLGLGYRCVLKKRFRLHSVVQGEYRPLTKPAILLSIVSLPLEFLLLRTGEVYFYGDVVS</sequence>
<organism evidence="2 3">
    <name type="scientific">Brevibacillus centrosporus</name>
    <dbReference type="NCBI Taxonomy" id="54910"/>
    <lineage>
        <taxon>Bacteria</taxon>
        <taxon>Bacillati</taxon>
        <taxon>Bacillota</taxon>
        <taxon>Bacilli</taxon>
        <taxon>Bacillales</taxon>
        <taxon>Paenibacillaceae</taxon>
        <taxon>Brevibacillus</taxon>
    </lineage>
</organism>
<feature type="transmembrane region" description="Helical" evidence="1">
    <location>
        <begin position="83"/>
        <end position="102"/>
    </location>
</feature>
<dbReference type="Proteomes" id="UP000198915">
    <property type="component" value="Unassembled WGS sequence"/>
</dbReference>
<dbReference type="EMBL" id="FORT01000004">
    <property type="protein sequence ID" value="SFJ64854.1"/>
    <property type="molecule type" value="Genomic_DNA"/>
</dbReference>
<evidence type="ECO:0000313" key="2">
    <source>
        <dbReference type="EMBL" id="SFJ64854.1"/>
    </source>
</evidence>
<gene>
    <name evidence="2" type="ORF">SAMN05518846_104388</name>
</gene>
<evidence type="ECO:0000256" key="1">
    <source>
        <dbReference type="SAM" id="Phobius"/>
    </source>
</evidence>
<dbReference type="RefSeq" id="WP_092267828.1">
    <property type="nucleotide sequence ID" value="NZ_FORT01000004.1"/>
</dbReference>
<feature type="transmembrane region" description="Helical" evidence="1">
    <location>
        <begin position="56"/>
        <end position="77"/>
    </location>
</feature>
<protein>
    <submittedName>
        <fullName evidence="2">Uncharacterized protein</fullName>
    </submittedName>
</protein>